<evidence type="ECO:0000256" key="1">
    <source>
        <dbReference type="SAM" id="MobiDB-lite"/>
    </source>
</evidence>
<dbReference type="EMBL" id="CP063137">
    <property type="protein sequence ID" value="QOU22596.1"/>
    <property type="molecule type" value="Genomic_DNA"/>
</dbReference>
<feature type="transmembrane region" description="Helical" evidence="2">
    <location>
        <begin position="315"/>
        <end position="333"/>
    </location>
</feature>
<dbReference type="Proteomes" id="UP000663131">
    <property type="component" value="Chromosome 9"/>
</dbReference>
<dbReference type="OrthoDB" id="3996329at2759"/>
<feature type="region of interest" description="Disordered" evidence="1">
    <location>
        <begin position="1"/>
        <end position="27"/>
    </location>
</feature>
<protein>
    <submittedName>
        <fullName evidence="3">Uncharacterized protein</fullName>
    </submittedName>
</protein>
<dbReference type="GeneID" id="64574702"/>
<feature type="region of interest" description="Disordered" evidence="1">
    <location>
        <begin position="48"/>
        <end position="79"/>
    </location>
</feature>
<evidence type="ECO:0000313" key="3">
    <source>
        <dbReference type="EMBL" id="QOU22596.1"/>
    </source>
</evidence>
<feature type="compositionally biased region" description="Polar residues" evidence="1">
    <location>
        <begin position="62"/>
        <end position="74"/>
    </location>
</feature>
<feature type="transmembrane region" description="Helical" evidence="2">
    <location>
        <begin position="353"/>
        <end position="378"/>
    </location>
</feature>
<accession>A0A871RBJ6</accession>
<keyword evidence="2" id="KW-0812">Transmembrane</keyword>
<evidence type="ECO:0000313" key="4">
    <source>
        <dbReference type="Proteomes" id="UP000663131"/>
    </source>
</evidence>
<name>A0A871RBJ6_DEKBR</name>
<organism evidence="3 4">
    <name type="scientific">Dekkera bruxellensis</name>
    <name type="common">Brettanomyces custersii</name>
    <dbReference type="NCBI Taxonomy" id="5007"/>
    <lineage>
        <taxon>Eukaryota</taxon>
        <taxon>Fungi</taxon>
        <taxon>Dikarya</taxon>
        <taxon>Ascomycota</taxon>
        <taxon>Saccharomycotina</taxon>
        <taxon>Pichiomycetes</taxon>
        <taxon>Pichiales</taxon>
        <taxon>Pichiaceae</taxon>
        <taxon>Brettanomyces</taxon>
    </lineage>
</organism>
<dbReference type="RefSeq" id="XP_041139089.1">
    <property type="nucleotide sequence ID" value="XM_041281298.1"/>
</dbReference>
<sequence>MAGHTQNVSEQEHWGNEPGPVNGAGNCPFSAERGQWRLIRIGVPAIPVQGNQSSKKDREFQLSATQTQKSTLSAHSRPHEFDMTPASCARHRGGPALMALVLLAAAVTPVGAISDLYALQNGNSFQSCAYVSHSTGWLEVAVSFVDFPPSEGLSVDFLAVSGEDLNRLKLPFVPAAKVCDETASNLGYCRYGEPEGPEGPGSMPIEQMIERKSNRGTIIHRQLVPGAEKAPYVYKVHKSGTYCLVFRAQGIPKDASGHDQDLMAVVDWRQAFGRILVSDWRYLWLCWRMLWLYAAFALCYGYLVARRRHIVQQKVLLYTAARAVLFLAAVVKFSYMNRHGYSFGFTRSLLRLVSLVCNTLVTVWLAYNLILLTAGVYFDMHAPSTRYMPLGVPRAARQADMPTFRRALLAVRLFCALLCLQLVVYDLESSDIFSIVGGRADLLSNLVFGEIVAAFAVFSAYGIHTCLHVRDKTVAIRLAATLALLSAVFIFEFVLRRTAIANYLSDKLLSIVHEKSYTYMLEYVVTVLVGLVWCRTSLDGEKMSVA</sequence>
<feature type="transmembrane region" description="Helical" evidence="2">
    <location>
        <begin position="516"/>
        <end position="534"/>
    </location>
</feature>
<proteinExistence type="predicted"/>
<feature type="transmembrane region" description="Helical" evidence="2">
    <location>
        <begin position="282"/>
        <end position="303"/>
    </location>
</feature>
<dbReference type="KEGG" id="bbrx:BRETT_002778"/>
<feature type="transmembrane region" description="Helical" evidence="2">
    <location>
        <begin position="475"/>
        <end position="496"/>
    </location>
</feature>
<feature type="transmembrane region" description="Helical" evidence="2">
    <location>
        <begin position="445"/>
        <end position="463"/>
    </location>
</feature>
<keyword evidence="2" id="KW-1133">Transmembrane helix</keyword>
<gene>
    <name evidence="3" type="ORF">BRETT_002778</name>
</gene>
<dbReference type="AlphaFoldDB" id="A0A871RBJ6"/>
<reference evidence="3" key="1">
    <citation type="submission" date="2020-10" db="EMBL/GenBank/DDBJ databases">
        <authorList>
            <person name="Palmer J.M."/>
        </authorList>
    </citation>
    <scope>NUCLEOTIDE SEQUENCE</scope>
    <source>
        <strain evidence="3">UCD 2041</strain>
    </source>
</reference>
<reference evidence="3" key="2">
    <citation type="journal article" name="BMC Genomics">
        <title>New genome assemblies reveal patterns of domestication and adaptation across Brettanomyces (Dekkera) species.</title>
        <authorList>
            <person name="Roach M.J."/>
            <person name="Borneman A.R."/>
        </authorList>
    </citation>
    <scope>NUCLEOTIDE SEQUENCE</scope>
    <source>
        <strain evidence="3">UCD 2041</strain>
    </source>
</reference>
<evidence type="ECO:0000256" key="2">
    <source>
        <dbReference type="SAM" id="Phobius"/>
    </source>
</evidence>
<keyword evidence="2" id="KW-0472">Membrane</keyword>
<feature type="transmembrane region" description="Helical" evidence="2">
    <location>
        <begin position="407"/>
        <end position="425"/>
    </location>
</feature>